<keyword evidence="1" id="KW-0547">Nucleotide-binding</keyword>
<protein>
    <submittedName>
        <fullName evidence="3">Uncharacterized protein</fullName>
    </submittedName>
</protein>
<dbReference type="PROSITE" id="PS51421">
    <property type="entry name" value="RAS"/>
    <property type="match status" value="1"/>
</dbReference>
<evidence type="ECO:0000313" key="3">
    <source>
        <dbReference type="EMBL" id="GMR57299.1"/>
    </source>
</evidence>
<dbReference type="SUPFAM" id="SSF52540">
    <property type="entry name" value="P-loop containing nucleoside triphosphate hydrolases"/>
    <property type="match status" value="1"/>
</dbReference>
<dbReference type="SMART" id="SM00174">
    <property type="entry name" value="RHO"/>
    <property type="match status" value="1"/>
</dbReference>
<proteinExistence type="predicted"/>
<name>A0AAN5IAA0_9BILA</name>
<dbReference type="InterPro" id="IPR005225">
    <property type="entry name" value="Small_GTP-bd"/>
</dbReference>
<dbReference type="PANTHER" id="PTHR24072">
    <property type="entry name" value="RHO FAMILY GTPASE"/>
    <property type="match status" value="1"/>
</dbReference>
<keyword evidence="4" id="KW-1185">Reference proteome</keyword>
<dbReference type="InterPro" id="IPR027417">
    <property type="entry name" value="P-loop_NTPase"/>
</dbReference>
<sequence length="226" mass="24498">TMFAHTLPSLVSPALPWSPLSTDMEEETRVIKCVLVGDAAVGKTALAVAYSTNGFVQQYNPTAYDNYSVIVRVDKQPIRLQLCDTAGQESFTSIRPLSYTDASVFILVYSTVDPKSLNSIAQNWLPEVSKVAPDTPLIIVGTKADLACWGTESVPSEHGRRLAASIGADFFECSAVTQQNLKQVFDCAILAGLSGGRKLKSSSSSRLKQRLNGMGERIASFTRKVF</sequence>
<dbReference type="AlphaFoldDB" id="A0AAN5IAA0"/>
<dbReference type="InterPro" id="IPR001806">
    <property type="entry name" value="Small_GTPase"/>
</dbReference>
<feature type="non-terminal residue" evidence="3">
    <location>
        <position position="1"/>
    </location>
</feature>
<dbReference type="SMART" id="SM00175">
    <property type="entry name" value="RAB"/>
    <property type="match status" value="1"/>
</dbReference>
<dbReference type="GO" id="GO:0003924">
    <property type="term" value="F:GTPase activity"/>
    <property type="evidence" value="ECO:0007669"/>
    <property type="project" value="InterPro"/>
</dbReference>
<dbReference type="Gene3D" id="3.40.50.300">
    <property type="entry name" value="P-loop containing nucleotide triphosphate hydrolases"/>
    <property type="match status" value="1"/>
</dbReference>
<reference evidence="4" key="1">
    <citation type="submission" date="2022-10" db="EMBL/GenBank/DDBJ databases">
        <title>Genome assembly of Pristionchus species.</title>
        <authorList>
            <person name="Yoshida K."/>
            <person name="Sommer R.J."/>
        </authorList>
    </citation>
    <scope>NUCLEOTIDE SEQUENCE [LARGE SCALE GENOMIC DNA]</scope>
    <source>
        <strain evidence="4">RS5460</strain>
    </source>
</reference>
<dbReference type="PROSITE" id="PS51419">
    <property type="entry name" value="RAB"/>
    <property type="match status" value="1"/>
</dbReference>
<dbReference type="NCBIfam" id="TIGR00231">
    <property type="entry name" value="small_GTP"/>
    <property type="match status" value="1"/>
</dbReference>
<dbReference type="EMBL" id="BTRK01000006">
    <property type="protein sequence ID" value="GMR57299.1"/>
    <property type="molecule type" value="Genomic_DNA"/>
</dbReference>
<evidence type="ECO:0000256" key="2">
    <source>
        <dbReference type="ARBA" id="ARBA00023134"/>
    </source>
</evidence>
<accession>A0AAN5IAA0</accession>
<dbReference type="Pfam" id="PF00071">
    <property type="entry name" value="Ras"/>
    <property type="match status" value="1"/>
</dbReference>
<dbReference type="GO" id="GO:0007264">
    <property type="term" value="P:small GTPase-mediated signal transduction"/>
    <property type="evidence" value="ECO:0007669"/>
    <property type="project" value="InterPro"/>
</dbReference>
<dbReference type="PROSITE" id="PS51420">
    <property type="entry name" value="RHO"/>
    <property type="match status" value="1"/>
</dbReference>
<dbReference type="FunFam" id="3.40.50.300:FF:001447">
    <property type="entry name" value="Ras-related protein Rab-1B"/>
    <property type="match status" value="1"/>
</dbReference>
<organism evidence="3 4">
    <name type="scientific">Pristionchus mayeri</name>
    <dbReference type="NCBI Taxonomy" id="1317129"/>
    <lineage>
        <taxon>Eukaryota</taxon>
        <taxon>Metazoa</taxon>
        <taxon>Ecdysozoa</taxon>
        <taxon>Nematoda</taxon>
        <taxon>Chromadorea</taxon>
        <taxon>Rhabditida</taxon>
        <taxon>Rhabditina</taxon>
        <taxon>Diplogasteromorpha</taxon>
        <taxon>Diplogasteroidea</taxon>
        <taxon>Neodiplogasteridae</taxon>
        <taxon>Pristionchus</taxon>
    </lineage>
</organism>
<evidence type="ECO:0000256" key="1">
    <source>
        <dbReference type="ARBA" id="ARBA00022741"/>
    </source>
</evidence>
<dbReference type="GO" id="GO:0005525">
    <property type="term" value="F:GTP binding"/>
    <property type="evidence" value="ECO:0007669"/>
    <property type="project" value="UniProtKB-KW"/>
</dbReference>
<dbReference type="PRINTS" id="PR00449">
    <property type="entry name" value="RASTRNSFRMNG"/>
</dbReference>
<gene>
    <name evidence="3" type="ORF">PMAYCL1PPCAC_27494</name>
</gene>
<comment type="caution">
    <text evidence="3">The sequence shown here is derived from an EMBL/GenBank/DDBJ whole genome shotgun (WGS) entry which is preliminary data.</text>
</comment>
<keyword evidence="2" id="KW-0342">GTP-binding</keyword>
<evidence type="ECO:0000313" key="4">
    <source>
        <dbReference type="Proteomes" id="UP001328107"/>
    </source>
</evidence>
<dbReference type="InterPro" id="IPR003578">
    <property type="entry name" value="Small_GTPase_Rho"/>
</dbReference>
<dbReference type="SMART" id="SM00173">
    <property type="entry name" value="RAS"/>
    <property type="match status" value="1"/>
</dbReference>
<dbReference type="Proteomes" id="UP001328107">
    <property type="component" value="Unassembled WGS sequence"/>
</dbReference>